<feature type="domain" description="PAS" evidence="1">
    <location>
        <begin position="249"/>
        <end position="322"/>
    </location>
</feature>
<dbReference type="PROSITE" id="PS50887">
    <property type="entry name" value="GGDEF"/>
    <property type="match status" value="1"/>
</dbReference>
<dbReference type="CDD" id="cd00130">
    <property type="entry name" value="PAS"/>
    <property type="match status" value="2"/>
</dbReference>
<dbReference type="PANTHER" id="PTHR43155">
    <property type="entry name" value="CYCLIC DI-GMP PHOSPHODIESTERASE PA4108-RELATED"/>
    <property type="match status" value="1"/>
</dbReference>
<dbReference type="EMBL" id="JADPIE010000001">
    <property type="protein sequence ID" value="MBF8435596.1"/>
    <property type="molecule type" value="Genomic_DNA"/>
</dbReference>
<dbReference type="Pfam" id="PF08448">
    <property type="entry name" value="PAS_4"/>
    <property type="match status" value="1"/>
</dbReference>
<dbReference type="Proteomes" id="UP000621436">
    <property type="component" value="Unassembled WGS sequence"/>
</dbReference>
<gene>
    <name evidence="5" type="ORF">I0Q91_00760</name>
</gene>
<dbReference type="InterPro" id="IPR029787">
    <property type="entry name" value="Nucleotide_cyclase"/>
</dbReference>
<dbReference type="SMART" id="SM00091">
    <property type="entry name" value="PAS"/>
    <property type="match status" value="2"/>
</dbReference>
<reference evidence="5" key="1">
    <citation type="submission" date="2020-11" db="EMBL/GenBank/DDBJ databases">
        <title>Halonatronomonas betainensis gen. nov., sp. nov. a novel haloalkaliphilic representative of the family Halanaerobiacae capable of betaine degradation.</title>
        <authorList>
            <person name="Boltyanskaya Y."/>
            <person name="Kevbrin V."/>
            <person name="Detkova E."/>
            <person name="Grouzdev D.S."/>
            <person name="Koziaeva V."/>
            <person name="Zhilina T."/>
        </authorList>
    </citation>
    <scope>NUCLEOTIDE SEQUENCE</scope>
    <source>
        <strain evidence="5">Z-7014</strain>
    </source>
</reference>
<dbReference type="SUPFAM" id="SSF55785">
    <property type="entry name" value="PYP-like sensor domain (PAS domain)"/>
    <property type="match status" value="2"/>
</dbReference>
<evidence type="ECO:0000259" key="1">
    <source>
        <dbReference type="PROSITE" id="PS50112"/>
    </source>
</evidence>
<dbReference type="Pfam" id="PF00989">
    <property type="entry name" value="PAS"/>
    <property type="match status" value="1"/>
</dbReference>
<feature type="domain" description="PAC" evidence="2">
    <location>
        <begin position="327"/>
        <end position="379"/>
    </location>
</feature>
<dbReference type="Pfam" id="PF00990">
    <property type="entry name" value="GGDEF"/>
    <property type="match status" value="1"/>
</dbReference>
<dbReference type="Gene3D" id="1.10.3210.10">
    <property type="entry name" value="Hypothetical protein af1432"/>
    <property type="match status" value="1"/>
</dbReference>
<dbReference type="SUPFAM" id="SSF55073">
    <property type="entry name" value="Nucleotide cyclase"/>
    <property type="match status" value="1"/>
</dbReference>
<feature type="domain" description="HD-GYP" evidence="4">
    <location>
        <begin position="656"/>
        <end position="843"/>
    </location>
</feature>
<evidence type="ECO:0000259" key="3">
    <source>
        <dbReference type="PROSITE" id="PS50887"/>
    </source>
</evidence>
<accession>A0A931F6H7</accession>
<evidence type="ECO:0000259" key="4">
    <source>
        <dbReference type="PROSITE" id="PS51832"/>
    </source>
</evidence>
<comment type="caution">
    <text evidence="5">The sequence shown here is derived from an EMBL/GenBank/DDBJ whole genome shotgun (WGS) entry which is preliminary data.</text>
</comment>
<dbReference type="InterPro" id="IPR000700">
    <property type="entry name" value="PAS-assoc_C"/>
</dbReference>
<protein>
    <submittedName>
        <fullName evidence="5">Diguanylate cyclase</fullName>
    </submittedName>
</protein>
<dbReference type="SMART" id="SM00267">
    <property type="entry name" value="GGDEF"/>
    <property type="match status" value="1"/>
</dbReference>
<feature type="domain" description="PAS" evidence="1">
    <location>
        <begin position="380"/>
        <end position="451"/>
    </location>
</feature>
<dbReference type="PROSITE" id="PS50113">
    <property type="entry name" value="PAC"/>
    <property type="match status" value="1"/>
</dbReference>
<dbReference type="AlphaFoldDB" id="A0A931F6H7"/>
<dbReference type="GO" id="GO:0006355">
    <property type="term" value="P:regulation of DNA-templated transcription"/>
    <property type="evidence" value="ECO:0007669"/>
    <property type="project" value="InterPro"/>
</dbReference>
<dbReference type="InterPro" id="IPR037522">
    <property type="entry name" value="HD_GYP_dom"/>
</dbReference>
<dbReference type="InterPro" id="IPR035965">
    <property type="entry name" value="PAS-like_dom_sf"/>
</dbReference>
<dbReference type="SUPFAM" id="SSF109604">
    <property type="entry name" value="HD-domain/PDEase-like"/>
    <property type="match status" value="1"/>
</dbReference>
<dbReference type="InterPro" id="IPR013767">
    <property type="entry name" value="PAS_fold"/>
</dbReference>
<evidence type="ECO:0000259" key="2">
    <source>
        <dbReference type="PROSITE" id="PS50113"/>
    </source>
</evidence>
<dbReference type="PANTHER" id="PTHR43155:SF2">
    <property type="entry name" value="CYCLIC DI-GMP PHOSPHODIESTERASE PA4108"/>
    <property type="match status" value="1"/>
</dbReference>
<dbReference type="Gene3D" id="3.30.70.270">
    <property type="match status" value="1"/>
</dbReference>
<dbReference type="RefSeq" id="WP_270452238.1">
    <property type="nucleotide sequence ID" value="NZ_JADPIE010000001.1"/>
</dbReference>
<dbReference type="CDD" id="cd01949">
    <property type="entry name" value="GGDEF"/>
    <property type="match status" value="1"/>
</dbReference>
<dbReference type="InterPro" id="IPR000160">
    <property type="entry name" value="GGDEF_dom"/>
</dbReference>
<dbReference type="InterPro" id="IPR000014">
    <property type="entry name" value="PAS"/>
</dbReference>
<dbReference type="Gene3D" id="3.30.450.20">
    <property type="entry name" value="PAS domain"/>
    <property type="match status" value="2"/>
</dbReference>
<evidence type="ECO:0000313" key="5">
    <source>
        <dbReference type="EMBL" id="MBF8435596.1"/>
    </source>
</evidence>
<dbReference type="SMART" id="SM00086">
    <property type="entry name" value="PAC"/>
    <property type="match status" value="2"/>
</dbReference>
<feature type="domain" description="GGDEF" evidence="3">
    <location>
        <begin position="532"/>
        <end position="668"/>
    </location>
</feature>
<name>A0A931F6H7_9FIRM</name>
<dbReference type="CDD" id="cd00077">
    <property type="entry name" value="HDc"/>
    <property type="match status" value="1"/>
</dbReference>
<organism evidence="5 6">
    <name type="scientific">Halonatronomonas betaini</name>
    <dbReference type="NCBI Taxonomy" id="2778430"/>
    <lineage>
        <taxon>Bacteria</taxon>
        <taxon>Bacillati</taxon>
        <taxon>Bacillota</taxon>
        <taxon>Clostridia</taxon>
        <taxon>Halanaerobiales</taxon>
        <taxon>Halarsenatibacteraceae</taxon>
        <taxon>Halonatronomonas</taxon>
    </lineage>
</organism>
<dbReference type="NCBIfam" id="TIGR00229">
    <property type="entry name" value="sensory_box"/>
    <property type="match status" value="2"/>
</dbReference>
<proteinExistence type="predicted"/>
<dbReference type="NCBIfam" id="TIGR00254">
    <property type="entry name" value="GGDEF"/>
    <property type="match status" value="1"/>
</dbReference>
<dbReference type="PROSITE" id="PS51832">
    <property type="entry name" value="HD_GYP"/>
    <property type="match status" value="1"/>
</dbReference>
<sequence length="843" mass="96639">MPYNKRDLSNIPVEIMNRWKSASKNMADLLDKNVITITRDNPDFFAILISQNKLKKPPALDTVIDGSKDFTYSLNWPDDRLFGAIILMDKDRDYDLKSLDKAFEIIKDMIESDLELIVNKKRLTERVKELACIYQISQLLLENKMELEDVLLEITKILPRHFAYPELARCRIIYNNLIISERLEKPAGKKLVEEVKLSSEDYLKVEIYYNGQNPDVDFLPEERKLLESVGSHAATIIRRINIEQELIDTRNELYTTLYSIGDGVITTDMNGRITMMNFTAKKMTGWTYSEAKGRHLNEVFKIENARTGEKVKNPAEKVIEEGKIVGLANDTTLISKSDKRYQIADSAAPIKDFNNEITGVILVFSDVTDEYKFKEELRLEQEWLSSIFETGTDPMAKLDEQHRVIDINDRFTEVFKYELEEIKGMNLDDVMDSSKAGTANRRVTEELLEGRQVETEATRYDKYGNPRECLIRGIPVIVGGELVGGYGIYIDITERKRQQEKIEYMTYHDRLTGLYNRTYLEEKLSQVNSGDEFFSILMLDVNGLKFINDSYGHEIGDKMLVKVSKTLQQIFREKDTIVRWSGDEFVVLMPATDEKKIENMIDQIRNLNLEVSIPGGENLPVSLAVGFDTSLDSEVDIYDVLHNAEDKMYQDKLLTDKSSTNKIVRTLLSTLHEKSQETESHARRMEDLAIKLGEKVGLSYVELNRLSLLAVLHDIGKTSIPESILKKPGSLTAEEWEKIRQLPVVGFRLCSSIDDFSHIALDVLSHHERWDGTGYPRGIEGENIPLLARIITIVDSFDVMTNGRPYKEPMTEEEALKEIQDCAGSQFDPELAVKFIEVFENQV</sequence>
<dbReference type="InterPro" id="IPR001610">
    <property type="entry name" value="PAC"/>
</dbReference>
<dbReference type="SMART" id="SM00471">
    <property type="entry name" value="HDc"/>
    <property type="match status" value="1"/>
</dbReference>
<dbReference type="InterPro" id="IPR003607">
    <property type="entry name" value="HD/PDEase_dom"/>
</dbReference>
<evidence type="ECO:0000313" key="6">
    <source>
        <dbReference type="Proteomes" id="UP000621436"/>
    </source>
</evidence>
<dbReference type="PROSITE" id="PS50112">
    <property type="entry name" value="PAS"/>
    <property type="match status" value="2"/>
</dbReference>
<dbReference type="InterPro" id="IPR013656">
    <property type="entry name" value="PAS_4"/>
</dbReference>
<keyword evidence="6" id="KW-1185">Reference proteome</keyword>
<dbReference type="Pfam" id="PF13487">
    <property type="entry name" value="HD_5"/>
    <property type="match status" value="1"/>
</dbReference>
<dbReference type="InterPro" id="IPR043128">
    <property type="entry name" value="Rev_trsase/Diguanyl_cyclase"/>
</dbReference>